<reference evidence="2 3" key="1">
    <citation type="submission" date="2011-12" db="EMBL/GenBank/DDBJ databases">
        <title>The Genome Sequence of Prevotella micans F0438.</title>
        <authorList>
            <consortium name="The Broad Institute Genome Sequencing Platform"/>
            <person name="Earl A."/>
            <person name="Ward D."/>
            <person name="Feldgarden M."/>
            <person name="Gevers D."/>
            <person name="Izard J."/>
            <person name="Baranova O.V."/>
            <person name="Blanton J.M."/>
            <person name="Wade W.G."/>
            <person name="Dewhirst F.E."/>
            <person name="Young S.K."/>
            <person name="Zeng Q."/>
            <person name="Gargeya S."/>
            <person name="Fitzgerald M."/>
            <person name="Haas B."/>
            <person name="Abouelleil A."/>
            <person name="Alvarado L."/>
            <person name="Arachchi H.M."/>
            <person name="Berlin A."/>
            <person name="Chapman S.B."/>
            <person name="Gearin G."/>
            <person name="Goldberg J."/>
            <person name="Griggs A."/>
            <person name="Gujja S."/>
            <person name="Hansen M."/>
            <person name="Heiman D."/>
            <person name="Howarth C."/>
            <person name="Larimer J."/>
            <person name="Lui A."/>
            <person name="MacDonald P.J.P."/>
            <person name="McCowen C."/>
            <person name="Montmayeur A."/>
            <person name="Murphy C."/>
            <person name="Neiman D."/>
            <person name="Pearson M."/>
            <person name="Priest M."/>
            <person name="Roberts A."/>
            <person name="Saif S."/>
            <person name="Shea T."/>
            <person name="Sisk P."/>
            <person name="Stolte C."/>
            <person name="Sykes S."/>
            <person name="Wortman J."/>
            <person name="Nusbaum C."/>
            <person name="Birren B."/>
        </authorList>
    </citation>
    <scope>NUCLEOTIDE SEQUENCE [LARGE SCALE GENOMIC DNA]</scope>
    <source>
        <strain evidence="2 3">F0438</strain>
    </source>
</reference>
<dbReference type="eggNOG" id="ENOG503333M">
    <property type="taxonomic scope" value="Bacteria"/>
</dbReference>
<feature type="transmembrane region" description="Helical" evidence="1">
    <location>
        <begin position="85"/>
        <end position="106"/>
    </location>
</feature>
<protein>
    <recommendedName>
        <fullName evidence="4">DUF4293 domain-containing protein</fullName>
    </recommendedName>
</protein>
<dbReference type="Proteomes" id="UP000016023">
    <property type="component" value="Unassembled WGS sequence"/>
</dbReference>
<dbReference type="InterPro" id="IPR025635">
    <property type="entry name" value="DUF4293"/>
</dbReference>
<dbReference type="RefSeq" id="WP_006951665.1">
    <property type="nucleotide sequence ID" value="NZ_JH594521.1"/>
</dbReference>
<proteinExistence type="predicted"/>
<keyword evidence="1" id="KW-0472">Membrane</keyword>
<dbReference type="PATRIC" id="fig|883158.3.peg.625"/>
<keyword evidence="1" id="KW-0812">Transmembrane</keyword>
<evidence type="ECO:0000313" key="2">
    <source>
        <dbReference type="EMBL" id="EHO72852.1"/>
    </source>
</evidence>
<keyword evidence="1" id="KW-1133">Transmembrane helix</keyword>
<comment type="caution">
    <text evidence="2">The sequence shown here is derived from an EMBL/GenBank/DDBJ whole genome shotgun (WGS) entry which is preliminary data.</text>
</comment>
<dbReference type="HOGENOM" id="CLU_132526_1_0_10"/>
<organism evidence="2 3">
    <name type="scientific">Prevotella micans F0438</name>
    <dbReference type="NCBI Taxonomy" id="883158"/>
    <lineage>
        <taxon>Bacteria</taxon>
        <taxon>Pseudomonadati</taxon>
        <taxon>Bacteroidota</taxon>
        <taxon>Bacteroidia</taxon>
        <taxon>Bacteroidales</taxon>
        <taxon>Prevotellaceae</taxon>
        <taxon>Prevotella</taxon>
    </lineage>
</organism>
<dbReference type="PROSITE" id="PS51257">
    <property type="entry name" value="PROKAR_LIPOPROTEIN"/>
    <property type="match status" value="1"/>
</dbReference>
<name>H1Q124_9BACT</name>
<dbReference type="STRING" id="883158.HMPREF9140_00612"/>
<feature type="transmembrane region" description="Helical" evidence="1">
    <location>
        <begin position="112"/>
        <end position="132"/>
    </location>
</feature>
<dbReference type="Pfam" id="PF14126">
    <property type="entry name" value="DUF4293"/>
    <property type="match status" value="1"/>
</dbReference>
<gene>
    <name evidence="2" type="ORF">HMPREF9140_00612</name>
</gene>
<sequence length="150" mass="17047">MLQRKQTIYLLLALATIVACLCLPIGSFEPKGMGLSNVMTNLWIVRADGVTAFDPWVLFAILIVCCPTVLFTIFDYRNRRRQARFCIFVMLLLIGWCVLYAAFSQLLFKDMIFHVGFASAFPLVSLILLWLARRAVLADEALVRAADRIR</sequence>
<feature type="transmembrane region" description="Helical" evidence="1">
    <location>
        <begin position="52"/>
        <end position="73"/>
    </location>
</feature>
<evidence type="ECO:0000256" key="1">
    <source>
        <dbReference type="SAM" id="Phobius"/>
    </source>
</evidence>
<keyword evidence="3" id="KW-1185">Reference proteome</keyword>
<dbReference type="AlphaFoldDB" id="H1Q124"/>
<accession>H1Q124</accession>
<evidence type="ECO:0008006" key="4">
    <source>
        <dbReference type="Google" id="ProtNLM"/>
    </source>
</evidence>
<dbReference type="EMBL" id="AGWK01000018">
    <property type="protein sequence ID" value="EHO72852.1"/>
    <property type="molecule type" value="Genomic_DNA"/>
</dbReference>
<evidence type="ECO:0000313" key="3">
    <source>
        <dbReference type="Proteomes" id="UP000016023"/>
    </source>
</evidence>